<dbReference type="CDD" id="cd17546">
    <property type="entry name" value="REC_hyHK_CKI1_RcsC-like"/>
    <property type="match status" value="1"/>
</dbReference>
<keyword evidence="7" id="KW-1185">Reference proteome</keyword>
<comment type="caution">
    <text evidence="3">Lacks conserved residue(s) required for the propagation of feature annotation.</text>
</comment>
<feature type="domain" description="Response regulatory" evidence="5">
    <location>
        <begin position="1"/>
        <end position="63"/>
    </location>
</feature>
<dbReference type="PANTHER" id="PTHR45339:SF1">
    <property type="entry name" value="HYBRID SIGNAL TRANSDUCTION HISTIDINE KINASE J"/>
    <property type="match status" value="1"/>
</dbReference>
<dbReference type="SUPFAM" id="SSF52172">
    <property type="entry name" value="CheY-like"/>
    <property type="match status" value="1"/>
</dbReference>
<evidence type="ECO:0000313" key="7">
    <source>
        <dbReference type="Proteomes" id="UP000673691"/>
    </source>
</evidence>
<feature type="compositionally biased region" description="Low complexity" evidence="4">
    <location>
        <begin position="140"/>
        <end position="154"/>
    </location>
</feature>
<name>A0A8H7ZTC4_9FUNG</name>
<feature type="compositionally biased region" description="Basic residues" evidence="4">
    <location>
        <begin position="201"/>
        <end position="212"/>
    </location>
</feature>
<dbReference type="OrthoDB" id="60033at2759"/>
<evidence type="ECO:0000313" key="6">
    <source>
        <dbReference type="EMBL" id="KAG5459238.1"/>
    </source>
</evidence>
<keyword evidence="2" id="KW-0902">Two-component regulatory system</keyword>
<dbReference type="AlphaFoldDB" id="A0A8H7ZTC4"/>
<evidence type="ECO:0000256" key="2">
    <source>
        <dbReference type="ARBA" id="ARBA00023012"/>
    </source>
</evidence>
<evidence type="ECO:0000256" key="1">
    <source>
        <dbReference type="ARBA" id="ARBA00022553"/>
    </source>
</evidence>
<proteinExistence type="predicted"/>
<dbReference type="InterPro" id="IPR001789">
    <property type="entry name" value="Sig_transdc_resp-reg_receiver"/>
</dbReference>
<dbReference type="PANTHER" id="PTHR45339">
    <property type="entry name" value="HYBRID SIGNAL TRANSDUCTION HISTIDINE KINASE J"/>
    <property type="match status" value="1"/>
</dbReference>
<dbReference type="InterPro" id="IPR011006">
    <property type="entry name" value="CheY-like_superfamily"/>
</dbReference>
<reference evidence="6 7" key="1">
    <citation type="journal article" name="Sci. Rep.">
        <title>Genome-scale phylogenetic analyses confirm Olpidium as the closest living zoosporic fungus to the non-flagellated, terrestrial fungi.</title>
        <authorList>
            <person name="Chang Y."/>
            <person name="Rochon D."/>
            <person name="Sekimoto S."/>
            <person name="Wang Y."/>
            <person name="Chovatia M."/>
            <person name="Sandor L."/>
            <person name="Salamov A."/>
            <person name="Grigoriev I.V."/>
            <person name="Stajich J.E."/>
            <person name="Spatafora J.W."/>
        </authorList>
    </citation>
    <scope>NUCLEOTIDE SEQUENCE [LARGE SCALE GENOMIC DNA]</scope>
    <source>
        <strain evidence="6">S191</strain>
    </source>
</reference>
<organism evidence="6 7">
    <name type="scientific">Olpidium bornovanus</name>
    <dbReference type="NCBI Taxonomy" id="278681"/>
    <lineage>
        <taxon>Eukaryota</taxon>
        <taxon>Fungi</taxon>
        <taxon>Fungi incertae sedis</taxon>
        <taxon>Olpidiomycota</taxon>
        <taxon>Olpidiomycotina</taxon>
        <taxon>Olpidiomycetes</taxon>
        <taxon>Olpidiales</taxon>
        <taxon>Olpidiaceae</taxon>
        <taxon>Olpidium</taxon>
    </lineage>
</organism>
<accession>A0A8H7ZTC4</accession>
<protein>
    <recommendedName>
        <fullName evidence="5">Response regulatory domain-containing protein</fullName>
    </recommendedName>
</protein>
<feature type="region of interest" description="Disordered" evidence="4">
    <location>
        <begin position="192"/>
        <end position="275"/>
    </location>
</feature>
<evidence type="ECO:0000256" key="3">
    <source>
        <dbReference type="PROSITE-ProRule" id="PRU00169"/>
    </source>
</evidence>
<dbReference type="PROSITE" id="PS50110">
    <property type="entry name" value="RESPONSE_REGULATORY"/>
    <property type="match status" value="1"/>
</dbReference>
<dbReference type="Pfam" id="PF00072">
    <property type="entry name" value="Response_reg"/>
    <property type="match status" value="1"/>
</dbReference>
<dbReference type="GO" id="GO:0000160">
    <property type="term" value="P:phosphorelay signal transduction system"/>
    <property type="evidence" value="ECO:0007669"/>
    <property type="project" value="UniProtKB-KW"/>
</dbReference>
<evidence type="ECO:0000256" key="4">
    <source>
        <dbReference type="SAM" id="MobiDB-lite"/>
    </source>
</evidence>
<evidence type="ECO:0000259" key="5">
    <source>
        <dbReference type="PROSITE" id="PS50110"/>
    </source>
</evidence>
<dbReference type="Gene3D" id="3.40.50.2300">
    <property type="match status" value="1"/>
</dbReference>
<feature type="region of interest" description="Disordered" evidence="4">
    <location>
        <begin position="103"/>
        <end position="156"/>
    </location>
</feature>
<sequence length="275" mass="28745">MPNLDGISATTRIRQFDRTTPIICVTSSASAQERVIYLTNGMNDVLAKPMSTQGLRSVLAKFCREPLRSGAAPFKVIEDSDCTEGGAAAAALKVIIEEGTEGAGAGAATGEVRKRRPDAAKRPGYQRQTQPAQPVSPLNAEASSPPSTTVSSAAYNVGPTGYPQDLPAGAWEFFGPDSGALSYAAAATAAAAAQQQQQQQRGRHGQWQRQRQHQPQSAQWGLGPAAGGDPPQQQQLLPPPASSPGTLLPPAAAPPAPFSASFAEADHRAKRPKFS</sequence>
<dbReference type="EMBL" id="JAEFCI010007164">
    <property type="protein sequence ID" value="KAG5459238.1"/>
    <property type="molecule type" value="Genomic_DNA"/>
</dbReference>
<comment type="caution">
    <text evidence="6">The sequence shown here is derived from an EMBL/GenBank/DDBJ whole genome shotgun (WGS) entry which is preliminary data.</text>
</comment>
<feature type="compositionally biased region" description="Low complexity" evidence="4">
    <location>
        <begin position="213"/>
        <end position="236"/>
    </location>
</feature>
<dbReference type="Proteomes" id="UP000673691">
    <property type="component" value="Unassembled WGS sequence"/>
</dbReference>
<keyword evidence="1" id="KW-0597">Phosphoprotein</keyword>
<gene>
    <name evidence="6" type="ORF">BJ554DRAFT_384</name>
</gene>